<name>A0A0N4XXQ9_NIPBR</name>
<evidence type="ECO:0000313" key="10">
    <source>
        <dbReference type="EMBL" id="VDL71388.1"/>
    </source>
</evidence>
<reference evidence="12" key="1">
    <citation type="submission" date="2017-02" db="UniProtKB">
        <authorList>
            <consortium name="WormBaseParasite"/>
        </authorList>
    </citation>
    <scope>IDENTIFICATION</scope>
</reference>
<evidence type="ECO:0000256" key="2">
    <source>
        <dbReference type="ARBA" id="ARBA00022737"/>
    </source>
</evidence>
<dbReference type="InterPro" id="IPR001305">
    <property type="entry name" value="HSP_DnaJ_Cys-rich_dom"/>
</dbReference>
<evidence type="ECO:0000256" key="7">
    <source>
        <dbReference type="SAM" id="MobiDB-lite"/>
    </source>
</evidence>
<evidence type="ECO:0000313" key="11">
    <source>
        <dbReference type="Proteomes" id="UP000271162"/>
    </source>
</evidence>
<evidence type="ECO:0000256" key="5">
    <source>
        <dbReference type="ARBA" id="ARBA00023186"/>
    </source>
</evidence>
<dbReference type="GO" id="GO:0007005">
    <property type="term" value="P:mitochondrion organization"/>
    <property type="evidence" value="ECO:0007669"/>
    <property type="project" value="TreeGrafter"/>
</dbReference>
<dbReference type="GO" id="GO:0008270">
    <property type="term" value="F:zinc ion binding"/>
    <property type="evidence" value="ECO:0007669"/>
    <property type="project" value="UniProtKB-KW"/>
</dbReference>
<evidence type="ECO:0000259" key="8">
    <source>
        <dbReference type="PROSITE" id="PS50076"/>
    </source>
</evidence>
<feature type="zinc finger region" description="CR-type" evidence="6">
    <location>
        <begin position="179"/>
        <end position="258"/>
    </location>
</feature>
<dbReference type="GO" id="GO:0005739">
    <property type="term" value="C:mitochondrion"/>
    <property type="evidence" value="ECO:0007669"/>
    <property type="project" value="TreeGrafter"/>
</dbReference>
<keyword evidence="3 6" id="KW-0863">Zinc-finger</keyword>
<evidence type="ECO:0000256" key="4">
    <source>
        <dbReference type="ARBA" id="ARBA00022833"/>
    </source>
</evidence>
<dbReference type="Pfam" id="PF00684">
    <property type="entry name" value="DnaJ_CXXCXGXG"/>
    <property type="match status" value="1"/>
</dbReference>
<feature type="region of interest" description="Disordered" evidence="7">
    <location>
        <begin position="105"/>
        <end position="125"/>
    </location>
</feature>
<dbReference type="InterPro" id="IPR002939">
    <property type="entry name" value="DnaJ_C"/>
</dbReference>
<dbReference type="GO" id="GO:0043066">
    <property type="term" value="P:negative regulation of apoptotic process"/>
    <property type="evidence" value="ECO:0007669"/>
    <property type="project" value="TreeGrafter"/>
</dbReference>
<keyword evidence="1 6" id="KW-0479">Metal-binding</keyword>
<dbReference type="Pfam" id="PF00226">
    <property type="entry name" value="DnaJ"/>
    <property type="match status" value="1"/>
</dbReference>
<dbReference type="InterPro" id="IPR008971">
    <property type="entry name" value="HSP40/DnaJ_pept-bd"/>
</dbReference>
<evidence type="ECO:0000259" key="9">
    <source>
        <dbReference type="PROSITE" id="PS51188"/>
    </source>
</evidence>
<dbReference type="PRINTS" id="PR00625">
    <property type="entry name" value="JDOMAIN"/>
</dbReference>
<dbReference type="EMBL" id="UYSL01019928">
    <property type="protein sequence ID" value="VDL71388.1"/>
    <property type="molecule type" value="Genomic_DNA"/>
</dbReference>
<keyword evidence="2" id="KW-0677">Repeat</keyword>
<keyword evidence="5" id="KW-0143">Chaperone</keyword>
<accession>A0A0N4XXQ9</accession>
<dbReference type="WBParaSite" id="NBR_0000779801-mRNA-1">
    <property type="protein sequence ID" value="NBR_0000779801-mRNA-1"/>
    <property type="gene ID" value="NBR_0000779801"/>
</dbReference>
<dbReference type="OMA" id="FHKQGHN"/>
<dbReference type="PROSITE" id="PS51188">
    <property type="entry name" value="ZF_CR"/>
    <property type="match status" value="1"/>
</dbReference>
<feature type="domain" description="J" evidence="8">
    <location>
        <begin position="45"/>
        <end position="109"/>
    </location>
</feature>
<dbReference type="Gene3D" id="1.10.287.110">
    <property type="entry name" value="DnaJ domain"/>
    <property type="match status" value="1"/>
</dbReference>
<keyword evidence="4 6" id="KW-0862">Zinc</keyword>
<dbReference type="SUPFAM" id="SSF57938">
    <property type="entry name" value="DnaJ/Hsp40 cysteine-rich domain"/>
    <property type="match status" value="1"/>
</dbReference>
<evidence type="ECO:0000313" key="12">
    <source>
        <dbReference type="WBParaSite" id="NBR_0000779801-mRNA-1"/>
    </source>
</evidence>
<reference evidence="10 11" key="2">
    <citation type="submission" date="2018-11" db="EMBL/GenBank/DDBJ databases">
        <authorList>
            <consortium name="Pathogen Informatics"/>
        </authorList>
    </citation>
    <scope>NUCLEOTIDE SEQUENCE [LARGE SCALE GENOMIC DNA]</scope>
</reference>
<dbReference type="CDD" id="cd06257">
    <property type="entry name" value="DnaJ"/>
    <property type="match status" value="1"/>
</dbReference>
<gene>
    <name evidence="10" type="ORF">NBR_LOCUS7799</name>
</gene>
<evidence type="ECO:0000256" key="6">
    <source>
        <dbReference type="PROSITE-ProRule" id="PRU00546"/>
    </source>
</evidence>
<dbReference type="PANTHER" id="PTHR44145">
    <property type="entry name" value="DNAJ HOMOLOG SUBFAMILY A MEMBER 3, MITOCHONDRIAL"/>
    <property type="match status" value="1"/>
</dbReference>
<dbReference type="PROSITE" id="PS00636">
    <property type="entry name" value="DNAJ_1"/>
    <property type="match status" value="1"/>
</dbReference>
<dbReference type="InterPro" id="IPR036410">
    <property type="entry name" value="HSP_DnaJ_Cys-rich_dom_sf"/>
</dbReference>
<dbReference type="InterPro" id="IPR036869">
    <property type="entry name" value="J_dom_sf"/>
</dbReference>
<dbReference type="SUPFAM" id="SSF49493">
    <property type="entry name" value="HSP40/DnaJ peptide-binding domain"/>
    <property type="match status" value="1"/>
</dbReference>
<dbReference type="Pfam" id="PF01556">
    <property type="entry name" value="DnaJ_C"/>
    <property type="match status" value="1"/>
</dbReference>
<evidence type="ECO:0000256" key="3">
    <source>
        <dbReference type="ARBA" id="ARBA00022771"/>
    </source>
</evidence>
<dbReference type="InterPro" id="IPR051938">
    <property type="entry name" value="Apopto_cytoskel_mod"/>
</dbReference>
<keyword evidence="11" id="KW-1185">Reference proteome</keyword>
<dbReference type="FunFam" id="2.10.230.10:FF:000002">
    <property type="entry name" value="Molecular chaperone DnaJ"/>
    <property type="match status" value="1"/>
</dbReference>
<sequence length="362" mass="41023">MITLNRTAFYASRCAALTINQMFFLYFSADFRRQFHSSRPSNKEDYYKTLGVKKDASAKDIKKAYFQLAKKYHPDVNKTKEAQEKFQEISEAYEVLSDENKRQEYDTFGSSSTGPGGSGRRPGEWQYKSNVDVNEIFRRAFGFGGDGGFNWDAFADSQFGHSQAQEMVMDISFEEAVRGAQKNIFVNVVEDCPRCRGTQVEPGYKKVSCPYCNGTGMISQRLQGGFFYQASCNRCGGSGHYNKNPCQECEGHGQSVQRRQVSFNVPAGTNDKDRVRFQVGKNQIYMMFNVAPSLKFRRDKDDIHCDVEISIAQAVLGGTVKVSSSYTILKLTRNTVLPSRAMNEKPRNTRLRLDIIVYLINS</sequence>
<dbReference type="SMART" id="SM00271">
    <property type="entry name" value="DnaJ"/>
    <property type="match status" value="1"/>
</dbReference>
<dbReference type="InterPro" id="IPR001623">
    <property type="entry name" value="DnaJ_domain"/>
</dbReference>
<dbReference type="Gene3D" id="2.60.260.20">
    <property type="entry name" value="Urease metallochaperone UreE, N-terminal domain"/>
    <property type="match status" value="2"/>
</dbReference>
<dbReference type="GO" id="GO:0006457">
    <property type="term" value="P:protein folding"/>
    <property type="evidence" value="ECO:0007669"/>
    <property type="project" value="InterPro"/>
</dbReference>
<dbReference type="Gene3D" id="2.10.230.10">
    <property type="entry name" value="Heat shock protein DnaJ, cysteine-rich domain"/>
    <property type="match status" value="1"/>
</dbReference>
<dbReference type="PROSITE" id="PS50076">
    <property type="entry name" value="DNAJ_2"/>
    <property type="match status" value="1"/>
</dbReference>
<evidence type="ECO:0000256" key="1">
    <source>
        <dbReference type="ARBA" id="ARBA00022723"/>
    </source>
</evidence>
<dbReference type="SUPFAM" id="SSF46565">
    <property type="entry name" value="Chaperone J-domain"/>
    <property type="match status" value="1"/>
</dbReference>
<dbReference type="GO" id="GO:0031072">
    <property type="term" value="F:heat shock protein binding"/>
    <property type="evidence" value="ECO:0007669"/>
    <property type="project" value="InterPro"/>
</dbReference>
<dbReference type="GO" id="GO:0051082">
    <property type="term" value="F:unfolded protein binding"/>
    <property type="evidence" value="ECO:0007669"/>
    <property type="project" value="InterPro"/>
</dbReference>
<dbReference type="AlphaFoldDB" id="A0A0N4XXQ9"/>
<proteinExistence type="predicted"/>
<dbReference type="PANTHER" id="PTHR44145:SF3">
    <property type="entry name" value="DNAJ HOMOLOG SUBFAMILY A MEMBER 3, MITOCHONDRIAL"/>
    <property type="match status" value="1"/>
</dbReference>
<protein>
    <submittedName>
        <fullName evidence="12">DnaJ homolog dnj-10 (inferred by orthology to a C. elegans protein)</fullName>
    </submittedName>
</protein>
<organism evidence="12">
    <name type="scientific">Nippostrongylus brasiliensis</name>
    <name type="common">Rat hookworm</name>
    <dbReference type="NCBI Taxonomy" id="27835"/>
    <lineage>
        <taxon>Eukaryota</taxon>
        <taxon>Metazoa</taxon>
        <taxon>Ecdysozoa</taxon>
        <taxon>Nematoda</taxon>
        <taxon>Chromadorea</taxon>
        <taxon>Rhabditida</taxon>
        <taxon>Rhabditina</taxon>
        <taxon>Rhabditomorpha</taxon>
        <taxon>Strongyloidea</taxon>
        <taxon>Heligmosomidae</taxon>
        <taxon>Nippostrongylus</taxon>
    </lineage>
</organism>
<dbReference type="STRING" id="27835.A0A0N4XXQ9"/>
<dbReference type="Proteomes" id="UP000271162">
    <property type="component" value="Unassembled WGS sequence"/>
</dbReference>
<dbReference type="InterPro" id="IPR018253">
    <property type="entry name" value="DnaJ_domain_CS"/>
</dbReference>
<dbReference type="FunFam" id="1.10.287.110:FF:000034">
    <property type="entry name" value="Chaperone protein DnaJ"/>
    <property type="match status" value="1"/>
</dbReference>
<feature type="domain" description="CR-type" evidence="9">
    <location>
        <begin position="179"/>
        <end position="258"/>
    </location>
</feature>
<dbReference type="CDD" id="cd10719">
    <property type="entry name" value="DnaJ_zf"/>
    <property type="match status" value="1"/>
</dbReference>